<evidence type="ECO:0000256" key="14">
    <source>
        <dbReference type="SAM" id="Phobius"/>
    </source>
</evidence>
<dbReference type="PRINTS" id="PR00463">
    <property type="entry name" value="EP450I"/>
</dbReference>
<evidence type="ECO:0000256" key="6">
    <source>
        <dbReference type="ARBA" id="ARBA00022723"/>
    </source>
</evidence>
<evidence type="ECO:0000313" key="15">
    <source>
        <dbReference type="EMBL" id="KAK2024955.1"/>
    </source>
</evidence>
<evidence type="ECO:0000256" key="11">
    <source>
        <dbReference type="ARBA" id="ARBA00023136"/>
    </source>
</evidence>
<gene>
    <name evidence="15" type="ORF">LX32DRAFT_704420</name>
</gene>
<evidence type="ECO:0000256" key="10">
    <source>
        <dbReference type="ARBA" id="ARBA00023033"/>
    </source>
</evidence>
<comment type="cofactor">
    <cofactor evidence="1 12">
        <name>heme</name>
        <dbReference type="ChEBI" id="CHEBI:30413"/>
    </cofactor>
</comment>
<accession>A0AAD9H9X8</accession>
<dbReference type="GO" id="GO:0016705">
    <property type="term" value="F:oxidoreductase activity, acting on paired donors, with incorporation or reduction of molecular oxygen"/>
    <property type="evidence" value="ECO:0007669"/>
    <property type="project" value="InterPro"/>
</dbReference>
<dbReference type="PROSITE" id="PS00086">
    <property type="entry name" value="CYTOCHROME_P450"/>
    <property type="match status" value="1"/>
</dbReference>
<name>A0AAD9H9X8_9PEZI</name>
<dbReference type="CDD" id="cd11058">
    <property type="entry name" value="CYP60B-like"/>
    <property type="match status" value="1"/>
</dbReference>
<dbReference type="EMBL" id="MU842949">
    <property type="protein sequence ID" value="KAK2024955.1"/>
    <property type="molecule type" value="Genomic_DNA"/>
</dbReference>
<comment type="subcellular location">
    <subcellularLocation>
        <location evidence="2">Membrane</location>
    </subcellularLocation>
</comment>
<keyword evidence="8 13" id="KW-0560">Oxidoreductase</keyword>
<evidence type="ECO:0000256" key="7">
    <source>
        <dbReference type="ARBA" id="ARBA00022989"/>
    </source>
</evidence>
<feature type="binding site" description="axial binding residue" evidence="12">
    <location>
        <position position="431"/>
    </location>
    <ligand>
        <name>heme</name>
        <dbReference type="ChEBI" id="CHEBI:30413"/>
    </ligand>
    <ligandPart>
        <name>Fe</name>
        <dbReference type="ChEBI" id="CHEBI:18248"/>
    </ligandPart>
</feature>
<evidence type="ECO:0000256" key="4">
    <source>
        <dbReference type="ARBA" id="ARBA00022617"/>
    </source>
</evidence>
<proteinExistence type="inferred from homology"/>
<feature type="transmembrane region" description="Helical" evidence="14">
    <location>
        <begin position="6"/>
        <end position="29"/>
    </location>
</feature>
<keyword evidence="9 12" id="KW-0408">Iron</keyword>
<keyword evidence="5 14" id="KW-0812">Transmembrane</keyword>
<dbReference type="Pfam" id="PF00067">
    <property type="entry name" value="p450"/>
    <property type="match status" value="1"/>
</dbReference>
<keyword evidence="16" id="KW-1185">Reference proteome</keyword>
<dbReference type="InterPro" id="IPR002401">
    <property type="entry name" value="Cyt_P450_E_grp-I"/>
</dbReference>
<dbReference type="PANTHER" id="PTHR24305">
    <property type="entry name" value="CYTOCHROME P450"/>
    <property type="match status" value="1"/>
</dbReference>
<reference evidence="15" key="1">
    <citation type="submission" date="2021-06" db="EMBL/GenBank/DDBJ databases">
        <title>Comparative genomics, transcriptomics and evolutionary studies reveal genomic signatures of adaptation to plant cell wall in hemibiotrophic fungi.</title>
        <authorList>
            <consortium name="DOE Joint Genome Institute"/>
            <person name="Baroncelli R."/>
            <person name="Diaz J.F."/>
            <person name="Benocci T."/>
            <person name="Peng M."/>
            <person name="Battaglia E."/>
            <person name="Haridas S."/>
            <person name="Andreopoulos W."/>
            <person name="Labutti K."/>
            <person name="Pangilinan J."/>
            <person name="Floch G.L."/>
            <person name="Makela M.R."/>
            <person name="Henrissat B."/>
            <person name="Grigoriev I.V."/>
            <person name="Crouch J.A."/>
            <person name="De Vries R.P."/>
            <person name="Sukno S.A."/>
            <person name="Thon M.R."/>
        </authorList>
    </citation>
    <scope>NUCLEOTIDE SEQUENCE</scope>
    <source>
        <strain evidence="15">MAFF235873</strain>
    </source>
</reference>
<dbReference type="GO" id="GO:0020037">
    <property type="term" value="F:heme binding"/>
    <property type="evidence" value="ECO:0007669"/>
    <property type="project" value="InterPro"/>
</dbReference>
<comment type="caution">
    <text evidence="15">The sequence shown here is derived from an EMBL/GenBank/DDBJ whole genome shotgun (WGS) entry which is preliminary data.</text>
</comment>
<evidence type="ECO:0000256" key="12">
    <source>
        <dbReference type="PIRSR" id="PIRSR602401-1"/>
    </source>
</evidence>
<dbReference type="GO" id="GO:0016020">
    <property type="term" value="C:membrane"/>
    <property type="evidence" value="ECO:0007669"/>
    <property type="project" value="UniProtKB-SubCell"/>
</dbReference>
<evidence type="ECO:0000313" key="16">
    <source>
        <dbReference type="Proteomes" id="UP001232148"/>
    </source>
</evidence>
<evidence type="ECO:0000256" key="9">
    <source>
        <dbReference type="ARBA" id="ARBA00023004"/>
    </source>
</evidence>
<evidence type="ECO:0000256" key="3">
    <source>
        <dbReference type="ARBA" id="ARBA00010617"/>
    </source>
</evidence>
<dbReference type="FunFam" id="1.10.630.10:FF:000158">
    <property type="entry name" value="Cytochrome P450, putative (Eurofung)"/>
    <property type="match status" value="1"/>
</dbReference>
<dbReference type="SUPFAM" id="SSF48264">
    <property type="entry name" value="Cytochrome P450"/>
    <property type="match status" value="1"/>
</dbReference>
<dbReference type="GO" id="GO:0004497">
    <property type="term" value="F:monooxygenase activity"/>
    <property type="evidence" value="ECO:0007669"/>
    <property type="project" value="UniProtKB-KW"/>
</dbReference>
<dbReference type="AlphaFoldDB" id="A0AAD9H9X8"/>
<evidence type="ECO:0000256" key="8">
    <source>
        <dbReference type="ARBA" id="ARBA00023002"/>
    </source>
</evidence>
<evidence type="ECO:0000256" key="1">
    <source>
        <dbReference type="ARBA" id="ARBA00001971"/>
    </source>
</evidence>
<dbReference type="InterPro" id="IPR036396">
    <property type="entry name" value="Cyt_P450_sf"/>
</dbReference>
<keyword evidence="4 12" id="KW-0349">Heme</keyword>
<dbReference type="Gene3D" id="1.10.630.10">
    <property type="entry name" value="Cytochrome P450"/>
    <property type="match status" value="1"/>
</dbReference>
<comment type="similarity">
    <text evidence="3 13">Belongs to the cytochrome P450 family.</text>
</comment>
<evidence type="ECO:0000256" key="13">
    <source>
        <dbReference type="RuleBase" id="RU000461"/>
    </source>
</evidence>
<keyword evidence="11 14" id="KW-0472">Membrane</keyword>
<organism evidence="15 16">
    <name type="scientific">Colletotrichum zoysiae</name>
    <dbReference type="NCBI Taxonomy" id="1216348"/>
    <lineage>
        <taxon>Eukaryota</taxon>
        <taxon>Fungi</taxon>
        <taxon>Dikarya</taxon>
        <taxon>Ascomycota</taxon>
        <taxon>Pezizomycotina</taxon>
        <taxon>Sordariomycetes</taxon>
        <taxon>Hypocreomycetidae</taxon>
        <taxon>Glomerellales</taxon>
        <taxon>Glomerellaceae</taxon>
        <taxon>Colletotrichum</taxon>
        <taxon>Colletotrichum graminicola species complex</taxon>
    </lineage>
</organism>
<dbReference type="PANTHER" id="PTHR24305:SF210">
    <property type="entry name" value="CYTOCHROME P450 MONOOXYGENASE ASQL-RELATED"/>
    <property type="match status" value="1"/>
</dbReference>
<keyword evidence="10 13" id="KW-0503">Monooxygenase</keyword>
<dbReference type="InterPro" id="IPR017972">
    <property type="entry name" value="Cyt_P450_CS"/>
</dbReference>
<keyword evidence="7 14" id="KW-1133">Transmembrane helix</keyword>
<dbReference type="PRINTS" id="PR00385">
    <property type="entry name" value="P450"/>
</dbReference>
<evidence type="ECO:0000256" key="5">
    <source>
        <dbReference type="ARBA" id="ARBA00022692"/>
    </source>
</evidence>
<keyword evidence="6 12" id="KW-0479">Metal-binding</keyword>
<dbReference type="GO" id="GO:0005506">
    <property type="term" value="F:iron ion binding"/>
    <property type="evidence" value="ECO:0007669"/>
    <property type="project" value="InterPro"/>
</dbReference>
<dbReference type="InterPro" id="IPR050121">
    <property type="entry name" value="Cytochrome_P450_monoxygenase"/>
</dbReference>
<dbReference type="InterPro" id="IPR001128">
    <property type="entry name" value="Cyt_P450"/>
</dbReference>
<evidence type="ECO:0000256" key="2">
    <source>
        <dbReference type="ARBA" id="ARBA00004370"/>
    </source>
</evidence>
<sequence length="500" mass="56598">MPSAYHVVAAAAATYLFFLIGRSIYLLYFHSLSKYPGPKVAAVSYVWRAWAWTSGQWPLIVTELHDKYGPVVRVAPEELLFFNVEAFKDIYGHAYRGKKTFVKTDFFNAGEEEGIATVKDPAEHARQRKMLSRGFSQQSLREQEQLVNQYVDMLLEQLGKLGTASGPGVDLVEAFIWFTFDVISDLAFGKSFNAVASGKTHFWISLIFEAAYASQLASLRRQLPVLNLLLPFVLPRGFLAKFRQHNELSREMASNRVKQGDTGRADFFSHLLRHTDDADISEPQLQSQASILVVAGSETTASFLAATSYLLLKNPNTLAHLRDEVRSTFSSLDNISADALAALPYLNGVIEESLRMAPPAAFGLPRFSPGAVVDGHYVPEGITVSAEPFPIARDPRYWKEPDCFKPERWVEDGFGDVKEASRPFSLGPRACLGINLAYMEMRLVLAKMCWKYDWELVDKNMDWFGRSRLHLFWKRPALNIRYSDRGYVWADRTYELTQED</sequence>
<dbReference type="Proteomes" id="UP001232148">
    <property type="component" value="Unassembled WGS sequence"/>
</dbReference>
<protein>
    <submittedName>
        <fullName evidence="15">Cytochrome P450</fullName>
    </submittedName>
</protein>